<dbReference type="InterPro" id="IPR010178">
    <property type="entry name" value="Lit"/>
</dbReference>
<dbReference type="AlphaFoldDB" id="A0A1M6H2I5"/>
<dbReference type="Pfam" id="PF07314">
    <property type="entry name" value="Lit"/>
    <property type="match status" value="1"/>
</dbReference>
<keyword evidence="3" id="KW-1185">Reference proteome</keyword>
<sequence>MKKAVSIITVIVLPVFVLLFVFQLAVFDLDYFEKKFIENNTMEITGLDLDQLMRVSDETLKYLNDERQDLILHEEVNGEEIQVFEENELNHMRDVKILFMNGFIIKNAAMFISILCLVYLVFKDGKLLWKTIRTGAILYLLLIGAVAVMAYVDFRSVFVVFHKLLFTNELWIMDPKEDIMIQMLPLDFFMGIGIRTAALYFGYIAISIVISTMMLRGYNEWDI</sequence>
<gene>
    <name evidence="2" type="ORF">SAMN02745751_01893</name>
</gene>
<evidence type="ECO:0000313" key="2">
    <source>
        <dbReference type="EMBL" id="SHJ16401.1"/>
    </source>
</evidence>
<feature type="transmembrane region" description="Helical" evidence="1">
    <location>
        <begin position="7"/>
        <end position="26"/>
    </location>
</feature>
<feature type="transmembrane region" description="Helical" evidence="1">
    <location>
        <begin position="188"/>
        <end position="210"/>
    </location>
</feature>
<accession>A0A1M6H2I5</accession>
<keyword evidence="1" id="KW-0812">Transmembrane</keyword>
<feature type="transmembrane region" description="Helical" evidence="1">
    <location>
        <begin position="97"/>
        <end position="122"/>
    </location>
</feature>
<keyword evidence="1" id="KW-1133">Transmembrane helix</keyword>
<evidence type="ECO:0000313" key="3">
    <source>
        <dbReference type="Proteomes" id="UP000184052"/>
    </source>
</evidence>
<dbReference type="RefSeq" id="WP_073049340.1">
    <property type="nucleotide sequence ID" value="NZ_FQZL01000012.1"/>
</dbReference>
<organism evidence="2 3">
    <name type="scientific">Dethiosulfatibacter aminovorans DSM 17477</name>
    <dbReference type="NCBI Taxonomy" id="1121476"/>
    <lineage>
        <taxon>Bacteria</taxon>
        <taxon>Bacillati</taxon>
        <taxon>Bacillota</taxon>
        <taxon>Tissierellia</taxon>
        <taxon>Dethiosulfatibacter</taxon>
    </lineage>
</organism>
<name>A0A1M6H2I5_9FIRM</name>
<dbReference type="STRING" id="1121476.SAMN02745751_01893"/>
<dbReference type="OrthoDB" id="9813051at2"/>
<reference evidence="2 3" key="1">
    <citation type="submission" date="2016-11" db="EMBL/GenBank/DDBJ databases">
        <authorList>
            <person name="Jaros S."/>
            <person name="Januszkiewicz K."/>
            <person name="Wedrychowicz H."/>
        </authorList>
    </citation>
    <scope>NUCLEOTIDE SEQUENCE [LARGE SCALE GENOMIC DNA]</scope>
    <source>
        <strain evidence="2 3">DSM 17477</strain>
    </source>
</reference>
<proteinExistence type="predicted"/>
<protein>
    <submittedName>
        <fullName evidence="2">Integral membrane protein TIGR01906</fullName>
    </submittedName>
</protein>
<dbReference type="EMBL" id="FQZL01000012">
    <property type="protein sequence ID" value="SHJ16401.1"/>
    <property type="molecule type" value="Genomic_DNA"/>
</dbReference>
<feature type="transmembrane region" description="Helical" evidence="1">
    <location>
        <begin position="134"/>
        <end position="152"/>
    </location>
</feature>
<dbReference type="NCBIfam" id="TIGR01906">
    <property type="entry name" value="integ_TIGR01906"/>
    <property type="match status" value="1"/>
</dbReference>
<keyword evidence="1" id="KW-0472">Membrane</keyword>
<dbReference type="Proteomes" id="UP000184052">
    <property type="component" value="Unassembled WGS sequence"/>
</dbReference>
<evidence type="ECO:0000256" key="1">
    <source>
        <dbReference type="SAM" id="Phobius"/>
    </source>
</evidence>